<evidence type="ECO:0000313" key="7">
    <source>
        <dbReference type="EMBL" id="CDP13102.1"/>
    </source>
</evidence>
<dbReference type="PANTHER" id="PTHR46285:SF3">
    <property type="entry name" value="PROTEINASE INHIBITOR I4, SERPIN (DUF716)"/>
    <property type="match status" value="1"/>
</dbReference>
<feature type="transmembrane region" description="Helical" evidence="6">
    <location>
        <begin position="239"/>
        <end position="258"/>
    </location>
</feature>
<dbReference type="InParanoid" id="A0A068UXS3"/>
<dbReference type="GO" id="GO:0016020">
    <property type="term" value="C:membrane"/>
    <property type="evidence" value="ECO:0007669"/>
    <property type="project" value="UniProtKB-SubCell"/>
</dbReference>
<accession>A0A068UXS3</accession>
<evidence type="ECO:0000256" key="4">
    <source>
        <dbReference type="ARBA" id="ARBA00022989"/>
    </source>
</evidence>
<comment type="subcellular location">
    <subcellularLocation>
        <location evidence="1">Membrane</location>
        <topology evidence="1">Multi-pass membrane protein</topology>
    </subcellularLocation>
</comment>
<feature type="transmembrane region" description="Helical" evidence="6">
    <location>
        <begin position="151"/>
        <end position="172"/>
    </location>
</feature>
<proteinExistence type="inferred from homology"/>
<keyword evidence="5 6" id="KW-0472">Membrane</keyword>
<keyword evidence="4 6" id="KW-1133">Transmembrane helix</keyword>
<evidence type="ECO:0000256" key="1">
    <source>
        <dbReference type="ARBA" id="ARBA00004141"/>
    </source>
</evidence>
<dbReference type="OrthoDB" id="551896at2759"/>
<dbReference type="OMA" id="HWEDLMN"/>
<dbReference type="PANTHER" id="PTHR46285">
    <property type="entry name" value="PROTEINASE INHIBITOR I4, SERPIN (DUF716)-RELATED"/>
    <property type="match status" value="1"/>
</dbReference>
<reference evidence="8" key="1">
    <citation type="journal article" date="2014" name="Science">
        <title>The coffee genome provides insight into the convergent evolution of caffeine biosynthesis.</title>
        <authorList>
            <person name="Denoeud F."/>
            <person name="Carretero-Paulet L."/>
            <person name="Dereeper A."/>
            <person name="Droc G."/>
            <person name="Guyot R."/>
            <person name="Pietrella M."/>
            <person name="Zheng C."/>
            <person name="Alberti A."/>
            <person name="Anthony F."/>
            <person name="Aprea G."/>
            <person name="Aury J.M."/>
            <person name="Bento P."/>
            <person name="Bernard M."/>
            <person name="Bocs S."/>
            <person name="Campa C."/>
            <person name="Cenci A."/>
            <person name="Combes M.C."/>
            <person name="Crouzillat D."/>
            <person name="Da Silva C."/>
            <person name="Daddiego L."/>
            <person name="De Bellis F."/>
            <person name="Dussert S."/>
            <person name="Garsmeur O."/>
            <person name="Gayraud T."/>
            <person name="Guignon V."/>
            <person name="Jahn K."/>
            <person name="Jamilloux V."/>
            <person name="Joet T."/>
            <person name="Labadie K."/>
            <person name="Lan T."/>
            <person name="Leclercq J."/>
            <person name="Lepelley M."/>
            <person name="Leroy T."/>
            <person name="Li L.T."/>
            <person name="Librado P."/>
            <person name="Lopez L."/>
            <person name="Munoz A."/>
            <person name="Noel B."/>
            <person name="Pallavicini A."/>
            <person name="Perrotta G."/>
            <person name="Poncet V."/>
            <person name="Pot D."/>
            <person name="Priyono X."/>
            <person name="Rigoreau M."/>
            <person name="Rouard M."/>
            <person name="Rozas J."/>
            <person name="Tranchant-Dubreuil C."/>
            <person name="VanBuren R."/>
            <person name="Zhang Q."/>
            <person name="Andrade A.C."/>
            <person name="Argout X."/>
            <person name="Bertrand B."/>
            <person name="de Kochko A."/>
            <person name="Graziosi G."/>
            <person name="Henry R.J."/>
            <person name="Jayarama X."/>
            <person name="Ming R."/>
            <person name="Nagai C."/>
            <person name="Rounsley S."/>
            <person name="Sankoff D."/>
            <person name="Giuliano G."/>
            <person name="Albert V.A."/>
            <person name="Wincker P."/>
            <person name="Lashermes P."/>
        </authorList>
    </citation>
    <scope>NUCLEOTIDE SEQUENCE [LARGE SCALE GENOMIC DNA]</scope>
    <source>
        <strain evidence="8">cv. DH200-94</strain>
    </source>
</reference>
<name>A0A068UXS3_COFCA</name>
<evidence type="ECO:0008006" key="9">
    <source>
        <dbReference type="Google" id="ProtNLM"/>
    </source>
</evidence>
<evidence type="ECO:0000256" key="3">
    <source>
        <dbReference type="ARBA" id="ARBA00022692"/>
    </source>
</evidence>
<evidence type="ECO:0000256" key="6">
    <source>
        <dbReference type="SAM" id="Phobius"/>
    </source>
</evidence>
<protein>
    <recommendedName>
        <fullName evidence="9">Transmembrane protein 45A-like</fullName>
    </recommendedName>
</protein>
<feature type="transmembrane region" description="Helical" evidence="6">
    <location>
        <begin position="91"/>
        <end position="110"/>
    </location>
</feature>
<feature type="transmembrane region" description="Helical" evidence="6">
    <location>
        <begin position="49"/>
        <end position="71"/>
    </location>
</feature>
<dbReference type="Gramene" id="CDP13102">
    <property type="protein sequence ID" value="CDP13102"/>
    <property type="gene ID" value="GSCOC_T00037894001"/>
</dbReference>
<dbReference type="Proteomes" id="UP000295252">
    <property type="component" value="Chromosome I"/>
</dbReference>
<feature type="transmembrane region" description="Helical" evidence="6">
    <location>
        <begin position="12"/>
        <end position="28"/>
    </location>
</feature>
<comment type="similarity">
    <text evidence="2">Belongs to the TMEM45 family.</text>
</comment>
<dbReference type="AlphaFoldDB" id="A0A068UXS3"/>
<keyword evidence="3 6" id="KW-0812">Transmembrane</keyword>
<evidence type="ECO:0000256" key="5">
    <source>
        <dbReference type="ARBA" id="ARBA00023136"/>
    </source>
</evidence>
<organism evidence="7 8">
    <name type="scientific">Coffea canephora</name>
    <name type="common">Robusta coffee</name>
    <dbReference type="NCBI Taxonomy" id="49390"/>
    <lineage>
        <taxon>Eukaryota</taxon>
        <taxon>Viridiplantae</taxon>
        <taxon>Streptophyta</taxon>
        <taxon>Embryophyta</taxon>
        <taxon>Tracheophyta</taxon>
        <taxon>Spermatophyta</taxon>
        <taxon>Magnoliopsida</taxon>
        <taxon>eudicotyledons</taxon>
        <taxon>Gunneridae</taxon>
        <taxon>Pentapetalae</taxon>
        <taxon>asterids</taxon>
        <taxon>lamiids</taxon>
        <taxon>Gentianales</taxon>
        <taxon>Rubiaceae</taxon>
        <taxon>Ixoroideae</taxon>
        <taxon>Gardenieae complex</taxon>
        <taxon>Bertiereae - Coffeeae clade</taxon>
        <taxon>Coffeeae</taxon>
        <taxon>Coffea</taxon>
    </lineage>
</organism>
<feature type="transmembrane region" description="Helical" evidence="6">
    <location>
        <begin position="117"/>
        <end position="139"/>
    </location>
</feature>
<dbReference type="Pfam" id="PF04819">
    <property type="entry name" value="DUF716"/>
    <property type="match status" value="1"/>
</dbReference>
<dbReference type="FunCoup" id="A0A068UXS3">
    <property type="interactions" value="14"/>
</dbReference>
<evidence type="ECO:0000313" key="8">
    <source>
        <dbReference type="Proteomes" id="UP000295252"/>
    </source>
</evidence>
<evidence type="ECO:0000256" key="2">
    <source>
        <dbReference type="ARBA" id="ARBA00006948"/>
    </source>
</evidence>
<dbReference type="PhylomeDB" id="A0A068UXS3"/>
<dbReference type="EMBL" id="HG739157">
    <property type="protein sequence ID" value="CDP13102.1"/>
    <property type="molecule type" value="Genomic_DNA"/>
</dbReference>
<sequence length="312" mass="35785">MGTMVGHVAPGFGFFLIGLWHLINHVRLHSLHPKSYTSLPWFPTSKIRYLEHFLIMGGCLASISMELFIGPHRHQPLDTDGTIPSYHLHNFEHSNISLTFFVYSLFSIILDKIQPPAHYSLTLMLGAIAFGQQFLLFHLHSADHMGVEGQYHWLLQIVIFVSLLTTLLGIGYPKSFLNSFIRSLSILFQGIWLMVMGIMLWTPEYIPKGCFINEEGHKVVRCQNHEALERAKSLVNIEFSWYLVGVTIFGMCVYLALYRMFPEKVEYQSLTKFEDQELEDDDLEAQKRNKVGGTKASFLPLGKSLELTDMER</sequence>
<feature type="transmembrane region" description="Helical" evidence="6">
    <location>
        <begin position="184"/>
        <end position="202"/>
    </location>
</feature>
<dbReference type="InterPro" id="IPR006904">
    <property type="entry name" value="DUF716"/>
</dbReference>
<gene>
    <name evidence="7" type="ORF">GSCOC_T00037894001</name>
</gene>
<keyword evidence="8" id="KW-1185">Reference proteome</keyword>